<proteinExistence type="predicted"/>
<dbReference type="InterPro" id="IPR005181">
    <property type="entry name" value="SASA"/>
</dbReference>
<dbReference type="Proteomes" id="UP000482084">
    <property type="component" value="Unassembled WGS sequence"/>
</dbReference>
<dbReference type="AlphaFoldDB" id="A0A6L4WXL4"/>
<keyword evidence="1" id="KW-0378">Hydrolase</keyword>
<dbReference type="InterPro" id="IPR039329">
    <property type="entry name" value="SIAE"/>
</dbReference>
<dbReference type="GO" id="GO:0005975">
    <property type="term" value="P:carbohydrate metabolic process"/>
    <property type="evidence" value="ECO:0007669"/>
    <property type="project" value="TreeGrafter"/>
</dbReference>
<evidence type="ECO:0000256" key="2">
    <source>
        <dbReference type="SAM" id="MobiDB-lite"/>
    </source>
</evidence>
<dbReference type="InterPro" id="IPR036514">
    <property type="entry name" value="SGNH_hydro_sf"/>
</dbReference>
<dbReference type="RefSeq" id="WP_239519442.1">
    <property type="nucleotide sequence ID" value="NZ_WBSM01000013.1"/>
</dbReference>
<name>A0A6L4WXL4_9BIFI</name>
<dbReference type="EMBL" id="WBSM01000013">
    <property type="protein sequence ID" value="KAB8286882.1"/>
    <property type="molecule type" value="Genomic_DNA"/>
</dbReference>
<reference evidence="4 5" key="1">
    <citation type="submission" date="2019-10" db="EMBL/GenBank/DDBJ databases">
        <title>Characterization of the phylogenetic diversity of two novel species belonging to the genus Bifidobacterium: Bifidobacterium cebidarum sp. nov. and Bifidobacterium leontopitheci sp. nov.</title>
        <authorList>
            <person name="Lugli G.A."/>
            <person name="Duranti S."/>
            <person name="Milani C."/>
            <person name="Turroni F."/>
            <person name="Ventura M."/>
        </authorList>
    </citation>
    <scope>NUCLEOTIDE SEQUENCE [LARGE SCALE GENOMIC DNA]</scope>
    <source>
        <strain evidence="4 5">DSM 100688</strain>
    </source>
</reference>
<feature type="compositionally biased region" description="Low complexity" evidence="2">
    <location>
        <begin position="7"/>
        <end position="26"/>
    </location>
</feature>
<evidence type="ECO:0000256" key="1">
    <source>
        <dbReference type="ARBA" id="ARBA00022801"/>
    </source>
</evidence>
<protein>
    <submittedName>
        <fullName evidence="4">9-O-acetylesterase</fullName>
    </submittedName>
</protein>
<keyword evidence="5" id="KW-1185">Reference proteome</keyword>
<feature type="region of interest" description="Disordered" evidence="2">
    <location>
        <begin position="1"/>
        <end position="40"/>
    </location>
</feature>
<evidence type="ECO:0000313" key="5">
    <source>
        <dbReference type="Proteomes" id="UP000482084"/>
    </source>
</evidence>
<dbReference type="Gene3D" id="3.40.50.1110">
    <property type="entry name" value="SGNH hydrolase"/>
    <property type="match status" value="1"/>
</dbReference>
<accession>A0A6L4WXL4</accession>
<dbReference type="GO" id="GO:0001681">
    <property type="term" value="F:sialate O-acetylesterase activity"/>
    <property type="evidence" value="ECO:0007669"/>
    <property type="project" value="InterPro"/>
</dbReference>
<feature type="domain" description="Sialate O-acetylesterase" evidence="3">
    <location>
        <begin position="350"/>
        <end position="480"/>
    </location>
</feature>
<feature type="region of interest" description="Disordered" evidence="2">
    <location>
        <begin position="627"/>
        <end position="646"/>
    </location>
</feature>
<dbReference type="Pfam" id="PF03629">
    <property type="entry name" value="SASA"/>
    <property type="match status" value="1"/>
</dbReference>
<feature type="region of interest" description="Disordered" evidence="2">
    <location>
        <begin position="579"/>
        <end position="620"/>
    </location>
</feature>
<comment type="caution">
    <text evidence="4">The sequence shown here is derived from an EMBL/GenBank/DDBJ whole genome shotgun (WGS) entry which is preliminary data.</text>
</comment>
<sequence>MSETSRETASAAATATSPDTTPEPSAIATGPAPGANMSGLAAGAESDAVDKPIGAPELRPAAIFSHDMVLQRHRPIPVFGTGTPGRPVIVTLSEDGATMPLTLHVSQSSTAQTDRVSAFGTIDAYGDWLVTLPALEAGGPYELTVSDRSGITLKYLRVYVGEVWLAGGQSNMELELRNSAGADAAVAASTDPLLRFYNTPKTGVVDTDAEDHAVWQPSGPDTSGYMSAVAYYFARKLRAELGPDMPVGIVDCYIGGTSITSWMSRATLETCEAGRGYLARFDAAIAGKTDEQFETETVAWKMRFDAWNDAIGKARAAEPDITWDTLNARYGECPWPPPVTPTSQYRPTGPFGTMVERVAPYGIAGFLWYQGEEDEAYCDSYRELLPLLIGEWRGLWERSNDGEGKTDALPFLIVQLPQWIDKTTAAAHADPLHWPVIREAQWDAARTIANVYTITTIDCGEFDNIHPTDKRTPGERLADCALRHVYGRTDIAVDGPELIGATVGSAAVTGTVISTVTSARDDHDAARTADSAYVTDDANDSNVRVDDSADADGDESQCDHTITVALRFDHADGLHFDGTTPGTYGDAGADNDNGGDHNDGNDSGSNAGNGGADSGADGTHGTGIINGAGIANGTDDNGKSAASRRYREAGQSGFELAGADGIYHPADATIHGDTVVLHAKGGTVDTHSRDGADGTADADDTLGTVGTLGTNDEGDAEHAVNGNGSHRDATAVMRPVAVRYAWRSWGPASLFNGDGLPAPPFRRTL</sequence>
<dbReference type="PANTHER" id="PTHR22901">
    <property type="entry name" value="SIALATE O-ACETYLESTERASE"/>
    <property type="match status" value="1"/>
</dbReference>
<organism evidence="4 5">
    <name type="scientific">Bifidobacterium ramosum</name>
    <dbReference type="NCBI Taxonomy" id="1798158"/>
    <lineage>
        <taxon>Bacteria</taxon>
        <taxon>Bacillati</taxon>
        <taxon>Actinomycetota</taxon>
        <taxon>Actinomycetes</taxon>
        <taxon>Bifidobacteriales</taxon>
        <taxon>Bifidobacteriaceae</taxon>
        <taxon>Bifidobacterium</taxon>
    </lineage>
</organism>
<evidence type="ECO:0000259" key="3">
    <source>
        <dbReference type="Pfam" id="PF03629"/>
    </source>
</evidence>
<feature type="compositionally biased region" description="Gly residues" evidence="2">
    <location>
        <begin position="607"/>
        <end position="620"/>
    </location>
</feature>
<gene>
    <name evidence="4" type="ORF">DSM100688_1995</name>
</gene>
<dbReference type="SUPFAM" id="SSF52266">
    <property type="entry name" value="SGNH hydrolase"/>
    <property type="match status" value="1"/>
</dbReference>
<dbReference type="PANTHER" id="PTHR22901:SF0">
    <property type="entry name" value="SIALATE O-ACETYLESTERASE"/>
    <property type="match status" value="1"/>
</dbReference>
<evidence type="ECO:0000313" key="4">
    <source>
        <dbReference type="EMBL" id="KAB8286882.1"/>
    </source>
</evidence>